<sequence length="91" mass="9747">LRDALVALNGVLDQYEGCWGDDEIGKQFEKGYKADADGSRVALGDMHEGVDKTVASVDKAVTEFVGLDEDNAKAFDHLLGESVRGSAEDSK</sequence>
<reference evidence="2" key="1">
    <citation type="journal article" date="2019" name="Int. J. Syst. Evol. Microbiol.">
        <title>The Global Catalogue of Microorganisms (GCM) 10K type strain sequencing project: providing services to taxonomists for standard genome sequencing and annotation.</title>
        <authorList>
            <consortium name="The Broad Institute Genomics Platform"/>
            <consortium name="The Broad Institute Genome Sequencing Center for Infectious Disease"/>
            <person name="Wu L."/>
            <person name="Ma J."/>
        </authorList>
    </citation>
    <scope>NUCLEOTIDE SEQUENCE [LARGE SCALE GENOMIC DNA]</scope>
    <source>
        <strain evidence="2">CGMCC 4.7676</strain>
    </source>
</reference>
<accession>A0ABV7PAY2</accession>
<protein>
    <recommendedName>
        <fullName evidence="3">WXG100 family type VII secretion target</fullName>
    </recommendedName>
</protein>
<comment type="caution">
    <text evidence="1">The sequence shown here is derived from an EMBL/GenBank/DDBJ whole genome shotgun (WGS) entry which is preliminary data.</text>
</comment>
<evidence type="ECO:0000313" key="2">
    <source>
        <dbReference type="Proteomes" id="UP001595645"/>
    </source>
</evidence>
<dbReference type="RefSeq" id="WP_378247488.1">
    <property type="nucleotide sequence ID" value="NZ_JBHRWK010000157.1"/>
</dbReference>
<feature type="non-terminal residue" evidence="1">
    <location>
        <position position="1"/>
    </location>
</feature>
<organism evidence="1 2">
    <name type="scientific">Amycolatopsis speibonae</name>
    <dbReference type="NCBI Taxonomy" id="1450224"/>
    <lineage>
        <taxon>Bacteria</taxon>
        <taxon>Bacillati</taxon>
        <taxon>Actinomycetota</taxon>
        <taxon>Actinomycetes</taxon>
        <taxon>Pseudonocardiales</taxon>
        <taxon>Pseudonocardiaceae</taxon>
        <taxon>Amycolatopsis</taxon>
    </lineage>
</organism>
<name>A0ABV7PAY2_9PSEU</name>
<gene>
    <name evidence="1" type="ORF">ACFOSH_43230</name>
</gene>
<evidence type="ECO:0008006" key="3">
    <source>
        <dbReference type="Google" id="ProtNLM"/>
    </source>
</evidence>
<evidence type="ECO:0000313" key="1">
    <source>
        <dbReference type="EMBL" id="MFC3456278.1"/>
    </source>
</evidence>
<keyword evidence="2" id="KW-1185">Reference proteome</keyword>
<dbReference type="EMBL" id="JBHRWK010000157">
    <property type="protein sequence ID" value="MFC3456278.1"/>
    <property type="molecule type" value="Genomic_DNA"/>
</dbReference>
<proteinExistence type="predicted"/>
<dbReference type="Proteomes" id="UP001595645">
    <property type="component" value="Unassembled WGS sequence"/>
</dbReference>